<gene>
    <name evidence="13" type="ORF">J0H12_01120</name>
</gene>
<reference evidence="13" key="1">
    <citation type="submission" date="2021-02" db="EMBL/GenBank/DDBJ databases">
        <title>Thiocyanate and organic carbon inputs drive convergent selection for specific autotrophic Afipia and Thiobacillus strains within complex microbiomes.</title>
        <authorList>
            <person name="Huddy R.J."/>
            <person name="Sachdeva R."/>
            <person name="Kadzinga F."/>
            <person name="Kantor R.S."/>
            <person name="Harrison S.T.L."/>
            <person name="Banfield J.F."/>
        </authorList>
    </citation>
    <scope>NUCLEOTIDE SEQUENCE</scope>
    <source>
        <strain evidence="13">SCN18_10_11_15_R4_P_38_20</strain>
    </source>
</reference>
<dbReference type="GO" id="GO:0010230">
    <property type="term" value="P:alternative respiration"/>
    <property type="evidence" value="ECO:0007669"/>
    <property type="project" value="TreeGrafter"/>
</dbReference>
<feature type="binding site" evidence="11">
    <location>
        <position position="138"/>
    </location>
    <ligand>
        <name>Fe cation</name>
        <dbReference type="ChEBI" id="CHEBI:24875"/>
        <label>2</label>
    </ligand>
</feature>
<evidence type="ECO:0000256" key="6">
    <source>
        <dbReference type="ARBA" id="ARBA00022982"/>
    </source>
</evidence>
<evidence type="ECO:0000256" key="10">
    <source>
        <dbReference type="ARBA" id="ARBA00023136"/>
    </source>
</evidence>
<dbReference type="Pfam" id="PF01786">
    <property type="entry name" value="AOX"/>
    <property type="match status" value="1"/>
</dbReference>
<name>A0A8J7PZJ6_9PROT</name>
<evidence type="ECO:0000256" key="5">
    <source>
        <dbReference type="ARBA" id="ARBA00022723"/>
    </source>
</evidence>
<feature type="binding site" evidence="11">
    <location>
        <position position="87"/>
    </location>
    <ligand>
        <name>Fe cation</name>
        <dbReference type="ChEBI" id="CHEBI:24875"/>
        <label>1</label>
    </ligand>
</feature>
<feature type="transmembrane region" description="Helical" evidence="12">
    <location>
        <begin position="106"/>
        <end position="124"/>
    </location>
</feature>
<comment type="caution">
    <text evidence="13">The sequence shown here is derived from an EMBL/GenBank/DDBJ whole genome shotgun (WGS) entry which is preliminary data.</text>
</comment>
<keyword evidence="9 11" id="KW-0408">Iron</keyword>
<dbReference type="GO" id="GO:0016020">
    <property type="term" value="C:membrane"/>
    <property type="evidence" value="ECO:0007669"/>
    <property type="project" value="UniProtKB-SubCell"/>
</dbReference>
<dbReference type="InterPro" id="IPR002680">
    <property type="entry name" value="AOX"/>
</dbReference>
<evidence type="ECO:0000256" key="1">
    <source>
        <dbReference type="ARBA" id="ARBA00004370"/>
    </source>
</evidence>
<dbReference type="Gene3D" id="1.20.1260.140">
    <property type="entry name" value="Alternative oxidase"/>
    <property type="match status" value="1"/>
</dbReference>
<comment type="cofactor">
    <cofactor evidence="11">
        <name>Fe cation</name>
        <dbReference type="ChEBI" id="CHEBI:24875"/>
    </cofactor>
    <text evidence="11">Binds 2 iron ions per subunit.</text>
</comment>
<evidence type="ECO:0000313" key="14">
    <source>
        <dbReference type="Proteomes" id="UP000664414"/>
    </source>
</evidence>
<feature type="binding site" evidence="11">
    <location>
        <position position="48"/>
    </location>
    <ligand>
        <name>Fe cation</name>
        <dbReference type="ChEBI" id="CHEBI:24875"/>
        <label>1</label>
    </ligand>
</feature>
<evidence type="ECO:0000256" key="2">
    <source>
        <dbReference type="ARBA" id="ARBA00022448"/>
    </source>
</evidence>
<dbReference type="PANTHER" id="PTHR31803:SF3">
    <property type="entry name" value="ALTERNATIVE OXIDASE"/>
    <property type="match status" value="1"/>
</dbReference>
<evidence type="ECO:0000256" key="12">
    <source>
        <dbReference type="SAM" id="Phobius"/>
    </source>
</evidence>
<keyword evidence="7 12" id="KW-1133">Transmembrane helix</keyword>
<feature type="binding site" evidence="11">
    <location>
        <position position="189"/>
    </location>
    <ligand>
        <name>Fe cation</name>
        <dbReference type="ChEBI" id="CHEBI:24875"/>
        <label>2</label>
    </ligand>
</feature>
<evidence type="ECO:0000313" key="13">
    <source>
        <dbReference type="EMBL" id="MBN9412516.1"/>
    </source>
</evidence>
<dbReference type="GO" id="GO:0009916">
    <property type="term" value="F:alternative oxidase activity"/>
    <property type="evidence" value="ECO:0007669"/>
    <property type="project" value="InterPro"/>
</dbReference>
<feature type="transmembrane region" description="Helical" evidence="12">
    <location>
        <begin position="40"/>
        <end position="61"/>
    </location>
</feature>
<protein>
    <submittedName>
        <fullName evidence="13">Alternative oxidase</fullName>
    </submittedName>
</protein>
<organism evidence="13 14">
    <name type="scientific">Candidatus Paracaedimonas acanthamoebae</name>
    <dbReference type="NCBI Taxonomy" id="244581"/>
    <lineage>
        <taxon>Bacteria</taxon>
        <taxon>Pseudomonadati</taxon>
        <taxon>Pseudomonadota</taxon>
        <taxon>Alphaproteobacteria</taxon>
        <taxon>Holosporales</taxon>
        <taxon>Caedimonadaceae</taxon>
        <taxon>Candidatus Paracaedimonas</taxon>
    </lineage>
</organism>
<keyword evidence="8" id="KW-0560">Oxidoreductase</keyword>
<keyword evidence="2" id="KW-0813">Transport</keyword>
<feature type="binding site" evidence="11">
    <location>
        <position position="189"/>
    </location>
    <ligand>
        <name>Fe cation</name>
        <dbReference type="ChEBI" id="CHEBI:24875"/>
        <label>1</label>
    </ligand>
</feature>
<keyword evidence="3" id="KW-0679">Respiratory chain</keyword>
<feature type="binding site" evidence="11">
    <location>
        <position position="87"/>
    </location>
    <ligand>
        <name>Fe cation</name>
        <dbReference type="ChEBI" id="CHEBI:24875"/>
        <label>2</label>
    </ligand>
</feature>
<feature type="binding site" evidence="11">
    <location>
        <position position="90"/>
    </location>
    <ligand>
        <name>Fe cation</name>
        <dbReference type="ChEBI" id="CHEBI:24875"/>
        <label>1</label>
    </ligand>
</feature>
<dbReference type="PANTHER" id="PTHR31803">
    <property type="entry name" value="ALTERNATIVE OXIDASE"/>
    <property type="match status" value="1"/>
</dbReference>
<keyword evidence="10 12" id="KW-0472">Membrane</keyword>
<dbReference type="EMBL" id="JAFKGL010000011">
    <property type="protein sequence ID" value="MBN9412516.1"/>
    <property type="molecule type" value="Genomic_DNA"/>
</dbReference>
<dbReference type="GO" id="GO:0046872">
    <property type="term" value="F:metal ion binding"/>
    <property type="evidence" value="ECO:0007669"/>
    <property type="project" value="UniProtKB-KW"/>
</dbReference>
<evidence type="ECO:0000256" key="7">
    <source>
        <dbReference type="ARBA" id="ARBA00022989"/>
    </source>
</evidence>
<feature type="binding site" evidence="11">
    <location>
        <position position="192"/>
    </location>
    <ligand>
        <name>Fe cation</name>
        <dbReference type="ChEBI" id="CHEBI:24875"/>
        <label>2</label>
    </ligand>
</feature>
<dbReference type="Proteomes" id="UP000664414">
    <property type="component" value="Unassembled WGS sequence"/>
</dbReference>
<keyword evidence="5 11" id="KW-0479">Metal-binding</keyword>
<evidence type="ECO:0000256" key="9">
    <source>
        <dbReference type="ARBA" id="ARBA00023004"/>
    </source>
</evidence>
<evidence type="ECO:0000256" key="11">
    <source>
        <dbReference type="PIRSR" id="PIRSR005229-1"/>
    </source>
</evidence>
<comment type="subcellular location">
    <subcellularLocation>
        <location evidence="1">Membrane</location>
    </subcellularLocation>
</comment>
<evidence type="ECO:0000256" key="3">
    <source>
        <dbReference type="ARBA" id="ARBA00022660"/>
    </source>
</evidence>
<dbReference type="AlphaFoldDB" id="A0A8J7PZJ6"/>
<sequence>MTPLHPLKVHRKPRTIQDHIALRIVRFMRFFADAFFRKRYGHRAVVLETVAAIPGMIAGMLRHLRSLRKIEDDHGWIKELLDEAENERMHLMTFIHIAQPNTLERFLIIAAQGIFYTLYLILYICSAKTAHRLVGYLEEEAVISYTQYLTEVEEGRIPNCEIPQLAHEYWNLPKTAKLKELIVVIRNDECKHRDVNHQFSDMLVPQKD</sequence>
<evidence type="ECO:0000256" key="8">
    <source>
        <dbReference type="ARBA" id="ARBA00023002"/>
    </source>
</evidence>
<keyword evidence="4 12" id="KW-0812">Transmembrane</keyword>
<evidence type="ECO:0000256" key="4">
    <source>
        <dbReference type="ARBA" id="ARBA00022692"/>
    </source>
</evidence>
<proteinExistence type="predicted"/>
<dbReference type="InterPro" id="IPR038659">
    <property type="entry name" value="AOX_sf"/>
</dbReference>
<accession>A0A8J7PZJ6</accession>
<dbReference type="PIRSF" id="PIRSF005229">
    <property type="entry name" value="AOX"/>
    <property type="match status" value="1"/>
</dbReference>
<keyword evidence="6" id="KW-0249">Electron transport</keyword>